<protein>
    <submittedName>
        <fullName evidence="1">Uncharacterized protein</fullName>
    </submittedName>
</protein>
<accession>A0A2K2FJM1</accession>
<dbReference type="KEGG" id="cthd:CDO33_19010"/>
<proteinExistence type="predicted"/>
<evidence type="ECO:0000313" key="2">
    <source>
        <dbReference type="Proteomes" id="UP000236151"/>
    </source>
</evidence>
<reference evidence="1 2" key="1">
    <citation type="submission" date="2017-06" db="EMBL/GenBank/DDBJ databases">
        <title>Investigating the central metabolism of Clostridium thermosuccinogenes.</title>
        <authorList>
            <person name="Koendjbiharie J.G."/>
            <person name="van Kranenburg R."/>
        </authorList>
    </citation>
    <scope>NUCLEOTIDE SEQUENCE [LARGE SCALE GENOMIC DNA]</scope>
    <source>
        <strain evidence="1 2">DSM 5806</strain>
    </source>
</reference>
<name>A0A2K2FJM1_9CLOT</name>
<organism evidence="1 2">
    <name type="scientific">Clostridium thermosuccinogenes</name>
    <dbReference type="NCBI Taxonomy" id="84032"/>
    <lineage>
        <taxon>Bacteria</taxon>
        <taxon>Bacillati</taxon>
        <taxon>Bacillota</taxon>
        <taxon>Clostridia</taxon>
        <taxon>Eubacteriales</taxon>
        <taxon>Clostridiaceae</taxon>
        <taxon>Clostridium</taxon>
    </lineage>
</organism>
<sequence length="61" mass="6994">MTVLFLAIMVALSYSLLKSIIKHETRLAAKFADVKAFEPDYNDMSEDSLCSIYYTCYKYPA</sequence>
<dbReference type="RefSeq" id="WP_103080490.1">
    <property type="nucleotide sequence ID" value="NZ_CP021850.1"/>
</dbReference>
<dbReference type="AlphaFoldDB" id="A0A2K2FJM1"/>
<keyword evidence="2" id="KW-1185">Reference proteome</keyword>
<comment type="caution">
    <text evidence="1">The sequence shown here is derived from an EMBL/GenBank/DDBJ whole genome shotgun (WGS) entry which is preliminary data.</text>
</comment>
<gene>
    <name evidence="1" type="ORF">CDQ84_04295</name>
</gene>
<evidence type="ECO:0000313" key="1">
    <source>
        <dbReference type="EMBL" id="PNU00875.1"/>
    </source>
</evidence>
<dbReference type="Proteomes" id="UP000236151">
    <property type="component" value="Unassembled WGS sequence"/>
</dbReference>
<dbReference type="EMBL" id="NIOJ01000006">
    <property type="protein sequence ID" value="PNU00875.1"/>
    <property type="molecule type" value="Genomic_DNA"/>
</dbReference>